<keyword evidence="3" id="KW-1185">Reference proteome</keyword>
<sequence length="223" mass="25370">MDISRVGNDTDSGDCTSSLWFLRDIKKNIRRHMPAAADRILSGRFKYVQYAYKHTEYPLSFFYRPSDDVAPSPGNFSTPPTRDWPLAICDAVTVDQNLDVEPCDIISDVIADADSHEENFQVYHRPRHFWYYLGAQTASEVLLFRQYDSELGYASGNPHAAFCHPRARPDERPRESIEVQILPGPKPLGHDSEITELPGDNIVDVVRFLKGLRFRSTLNLGPD</sequence>
<proteinExistence type="inferred from homology"/>
<gene>
    <name evidence="2" type="ORF">B0T22DRAFT_438737</name>
</gene>
<dbReference type="PANTHER" id="PTHR34598:SF3">
    <property type="entry name" value="OXIDOREDUCTASE AN1597"/>
    <property type="match status" value="1"/>
</dbReference>
<name>A0AAE0XM24_9PEZI</name>
<evidence type="ECO:0000313" key="2">
    <source>
        <dbReference type="EMBL" id="KAK3695790.1"/>
    </source>
</evidence>
<accession>A0AAE0XM24</accession>
<dbReference type="InterPro" id="IPR044053">
    <property type="entry name" value="AsaB-like"/>
</dbReference>
<evidence type="ECO:0000313" key="3">
    <source>
        <dbReference type="Proteomes" id="UP001270362"/>
    </source>
</evidence>
<comment type="similarity">
    <text evidence="1">Belongs to the asaB hydroxylase/desaturase family.</text>
</comment>
<dbReference type="Proteomes" id="UP001270362">
    <property type="component" value="Unassembled WGS sequence"/>
</dbReference>
<dbReference type="NCBIfam" id="NF041278">
    <property type="entry name" value="CmcJ_NvfI_EfuI"/>
    <property type="match status" value="1"/>
</dbReference>
<evidence type="ECO:0000256" key="1">
    <source>
        <dbReference type="ARBA" id="ARBA00023604"/>
    </source>
</evidence>
<dbReference type="AlphaFoldDB" id="A0AAE0XM24"/>
<organism evidence="2 3">
    <name type="scientific">Podospora appendiculata</name>
    <dbReference type="NCBI Taxonomy" id="314037"/>
    <lineage>
        <taxon>Eukaryota</taxon>
        <taxon>Fungi</taxon>
        <taxon>Dikarya</taxon>
        <taxon>Ascomycota</taxon>
        <taxon>Pezizomycotina</taxon>
        <taxon>Sordariomycetes</taxon>
        <taxon>Sordariomycetidae</taxon>
        <taxon>Sordariales</taxon>
        <taxon>Podosporaceae</taxon>
        <taxon>Podospora</taxon>
    </lineage>
</organism>
<comment type="caution">
    <text evidence="2">The sequence shown here is derived from an EMBL/GenBank/DDBJ whole genome shotgun (WGS) entry which is preliminary data.</text>
</comment>
<dbReference type="GO" id="GO:0016491">
    <property type="term" value="F:oxidoreductase activity"/>
    <property type="evidence" value="ECO:0007669"/>
    <property type="project" value="InterPro"/>
</dbReference>
<protein>
    <submittedName>
        <fullName evidence="2">Uncharacterized protein</fullName>
    </submittedName>
</protein>
<dbReference type="PANTHER" id="PTHR34598">
    <property type="entry name" value="BLL6449 PROTEIN"/>
    <property type="match status" value="1"/>
</dbReference>
<reference evidence="2" key="1">
    <citation type="journal article" date="2023" name="Mol. Phylogenet. Evol.">
        <title>Genome-scale phylogeny and comparative genomics of the fungal order Sordariales.</title>
        <authorList>
            <person name="Hensen N."/>
            <person name="Bonometti L."/>
            <person name="Westerberg I."/>
            <person name="Brannstrom I.O."/>
            <person name="Guillou S."/>
            <person name="Cros-Aarteil S."/>
            <person name="Calhoun S."/>
            <person name="Haridas S."/>
            <person name="Kuo A."/>
            <person name="Mondo S."/>
            <person name="Pangilinan J."/>
            <person name="Riley R."/>
            <person name="LaButti K."/>
            <person name="Andreopoulos B."/>
            <person name="Lipzen A."/>
            <person name="Chen C."/>
            <person name="Yan M."/>
            <person name="Daum C."/>
            <person name="Ng V."/>
            <person name="Clum A."/>
            <person name="Steindorff A."/>
            <person name="Ohm R.A."/>
            <person name="Martin F."/>
            <person name="Silar P."/>
            <person name="Natvig D.O."/>
            <person name="Lalanne C."/>
            <person name="Gautier V."/>
            <person name="Ament-Velasquez S.L."/>
            <person name="Kruys A."/>
            <person name="Hutchinson M.I."/>
            <person name="Powell A.J."/>
            <person name="Barry K."/>
            <person name="Miller A.N."/>
            <person name="Grigoriev I.V."/>
            <person name="Debuchy R."/>
            <person name="Gladieux P."/>
            <person name="Hiltunen Thoren M."/>
            <person name="Johannesson H."/>
        </authorList>
    </citation>
    <scope>NUCLEOTIDE SEQUENCE</scope>
    <source>
        <strain evidence="2">CBS 314.62</strain>
    </source>
</reference>
<dbReference type="EMBL" id="JAULSO010000001">
    <property type="protein sequence ID" value="KAK3695790.1"/>
    <property type="molecule type" value="Genomic_DNA"/>
</dbReference>
<reference evidence="2" key="2">
    <citation type="submission" date="2023-06" db="EMBL/GenBank/DDBJ databases">
        <authorList>
            <consortium name="Lawrence Berkeley National Laboratory"/>
            <person name="Haridas S."/>
            <person name="Hensen N."/>
            <person name="Bonometti L."/>
            <person name="Westerberg I."/>
            <person name="Brannstrom I.O."/>
            <person name="Guillou S."/>
            <person name="Cros-Aarteil S."/>
            <person name="Calhoun S."/>
            <person name="Kuo A."/>
            <person name="Mondo S."/>
            <person name="Pangilinan J."/>
            <person name="Riley R."/>
            <person name="Labutti K."/>
            <person name="Andreopoulos B."/>
            <person name="Lipzen A."/>
            <person name="Chen C."/>
            <person name="Yanf M."/>
            <person name="Daum C."/>
            <person name="Ng V."/>
            <person name="Clum A."/>
            <person name="Steindorff A."/>
            <person name="Ohm R."/>
            <person name="Martin F."/>
            <person name="Silar P."/>
            <person name="Natvig D."/>
            <person name="Lalanne C."/>
            <person name="Gautier V."/>
            <person name="Ament-Velasquez S.L."/>
            <person name="Kruys A."/>
            <person name="Hutchinson M.I."/>
            <person name="Powell A.J."/>
            <person name="Barry K."/>
            <person name="Miller A.N."/>
            <person name="Grigoriev I.V."/>
            <person name="Debuchy R."/>
            <person name="Gladieux P."/>
            <person name="Thoren M.H."/>
            <person name="Johannesson H."/>
        </authorList>
    </citation>
    <scope>NUCLEOTIDE SEQUENCE</scope>
    <source>
        <strain evidence="2">CBS 314.62</strain>
    </source>
</reference>